<evidence type="ECO:0000256" key="2">
    <source>
        <dbReference type="ARBA" id="ARBA00008108"/>
    </source>
</evidence>
<protein>
    <submittedName>
        <fullName evidence="8">Transmembrane and coiled-coil domains protein 1-like</fullName>
    </submittedName>
</protein>
<evidence type="ECO:0000256" key="4">
    <source>
        <dbReference type="ARBA" id="ARBA00022989"/>
    </source>
</evidence>
<dbReference type="InParanoid" id="A0A6P6XX77"/>
<dbReference type="PANTHER" id="PTHR17613:SF14">
    <property type="entry name" value="DEMENTIN, ISOFORM H"/>
    <property type="match status" value="1"/>
</dbReference>
<dbReference type="OrthoDB" id="1323at2759"/>
<evidence type="ECO:0000256" key="6">
    <source>
        <dbReference type="ARBA" id="ARBA00023136"/>
    </source>
</evidence>
<evidence type="ECO:0000256" key="3">
    <source>
        <dbReference type="ARBA" id="ARBA00022692"/>
    </source>
</evidence>
<dbReference type="KEGG" id="dpte:113792240"/>
<proteinExistence type="inferred from homology"/>
<dbReference type="GO" id="GO:0016020">
    <property type="term" value="C:membrane"/>
    <property type="evidence" value="ECO:0007669"/>
    <property type="project" value="UniProtKB-SubCell"/>
</dbReference>
<accession>A0A6P6XX77</accession>
<comment type="similarity">
    <text evidence="2">Belongs to the TEX28 family.</text>
</comment>
<keyword evidence="6" id="KW-0472">Membrane</keyword>
<evidence type="ECO:0000256" key="5">
    <source>
        <dbReference type="ARBA" id="ARBA00023054"/>
    </source>
</evidence>
<keyword evidence="7" id="KW-1185">Reference proteome</keyword>
<dbReference type="AlphaFoldDB" id="A0A6P6XX77"/>
<organism evidence="7 8">
    <name type="scientific">Dermatophagoides pteronyssinus</name>
    <name type="common">European house dust mite</name>
    <dbReference type="NCBI Taxonomy" id="6956"/>
    <lineage>
        <taxon>Eukaryota</taxon>
        <taxon>Metazoa</taxon>
        <taxon>Ecdysozoa</taxon>
        <taxon>Arthropoda</taxon>
        <taxon>Chelicerata</taxon>
        <taxon>Arachnida</taxon>
        <taxon>Acari</taxon>
        <taxon>Acariformes</taxon>
        <taxon>Sarcoptiformes</taxon>
        <taxon>Astigmata</taxon>
        <taxon>Psoroptidia</taxon>
        <taxon>Analgoidea</taxon>
        <taxon>Pyroglyphidae</taxon>
        <taxon>Dermatophagoidinae</taxon>
        <taxon>Dermatophagoides</taxon>
    </lineage>
</organism>
<name>A0A6P6XX77_DERPT</name>
<comment type="subcellular location">
    <subcellularLocation>
        <location evidence="1">Membrane</location>
    </subcellularLocation>
</comment>
<keyword evidence="4" id="KW-1133">Transmembrane helix</keyword>
<dbReference type="Pfam" id="PF10267">
    <property type="entry name" value="Tmemb_cc2"/>
    <property type="match status" value="1"/>
</dbReference>
<dbReference type="Proteomes" id="UP000515146">
    <property type="component" value="Unplaced"/>
</dbReference>
<evidence type="ECO:0000313" key="7">
    <source>
        <dbReference type="Proteomes" id="UP000515146"/>
    </source>
</evidence>
<dbReference type="CTD" id="2039"/>
<dbReference type="FunCoup" id="A0A6P6XX77">
    <property type="interactions" value="664"/>
</dbReference>
<keyword evidence="3" id="KW-0812">Transmembrane</keyword>
<evidence type="ECO:0000313" key="8">
    <source>
        <dbReference type="RefSeq" id="XP_027197957.1"/>
    </source>
</evidence>
<dbReference type="PANTHER" id="PTHR17613">
    <property type="entry name" value="CEREBRAL PROTEIN-11-RELATED"/>
    <property type="match status" value="1"/>
</dbReference>
<dbReference type="RefSeq" id="XP_027197957.1">
    <property type="nucleotide sequence ID" value="XM_027342156.1"/>
</dbReference>
<reference evidence="8" key="1">
    <citation type="submission" date="2025-08" db="UniProtKB">
        <authorList>
            <consortium name="RefSeq"/>
        </authorList>
    </citation>
    <scope>IDENTIFICATION</scope>
    <source>
        <strain evidence="8">Airmid</strain>
    </source>
</reference>
<dbReference type="GO" id="GO:0012505">
    <property type="term" value="C:endomembrane system"/>
    <property type="evidence" value="ECO:0007669"/>
    <property type="project" value="TreeGrafter"/>
</dbReference>
<dbReference type="OMA" id="RARDIQX"/>
<evidence type="ECO:0000256" key="1">
    <source>
        <dbReference type="ARBA" id="ARBA00004370"/>
    </source>
</evidence>
<sequence length="702" mass="79412">MLRNSNGNNNTRIDTSSVCTSDHQITNIDNSISPSTLSVDHNRIFNNDKTNKIVVDDGNDDRNNIIIHRQSFGDDVRSNNMNASHAQFHLLPQHPKPSPTHSHHSTASTTTLSSSAAGLKPTHRRGYSHGSYSTLNPQLIRDILSSSSTSTNHHHSHLPPPAPQSNHLSLNRALNNLESSHSSDNRNRNFLLNPTEMTTTTSGSIMKSSSSDQVDSGAEQTAAPPSTTLTPNDETKRAIAEIEQKIRKYKKKIAQEQINCNDNVNEYLKLTSSAQPNQSQRLKTVFEKKNQRSSQKIARCQKKMNRLDQELERIKNGGIYHRHPKERLRDVGTNIKEGISGLSGGVIEGIKSGIHTAGETVITKPKEFFKRTTVDNAEKNSMEQEPTSTFVTYLIDSEVSQHPSNITGGVSGNVGMFNSNSHSHSHSTKCTSDDDDESSSITSESGQLGVINSHTNSAHYSSSPLRMKPFKRYYTVADIDQLRNRIDERTQDCLRFGEEIDTLKNQFQSECLLFNQTLQDEKYRVERLEEQLNDLTELHQKEIENLKQTISDLEEKIQYQTDERHRDVHEMLESFQTRISRMEHQQHQHLQQLVNLDSLDNSNARALVLKLINVLLTVLQVILLLVATVANILAPFLQTRARIFTSVFVIIMFTFVFQHWPELDMWTRRKIYDNCLYVLDLFPFLSSSSFGVNAYSNRLAVT</sequence>
<keyword evidence="5" id="KW-0175">Coiled coil</keyword>
<gene>
    <name evidence="8" type="primary">LOC113792240</name>
</gene>
<dbReference type="InterPro" id="IPR019394">
    <property type="entry name" value="TEX28/TMCC"/>
</dbReference>